<dbReference type="GO" id="GO:0030687">
    <property type="term" value="C:preribosome, large subunit precursor"/>
    <property type="evidence" value="ECO:0007669"/>
    <property type="project" value="UniProtKB-UniRule"/>
</dbReference>
<dbReference type="Pfam" id="PF08145">
    <property type="entry name" value="BOP1NT"/>
    <property type="match status" value="1"/>
</dbReference>
<dbReference type="Pfam" id="PF00400">
    <property type="entry name" value="WD40"/>
    <property type="match status" value="3"/>
</dbReference>
<feature type="domain" description="BOP1 N-terminal" evidence="9">
    <location>
        <begin position="320"/>
        <end position="574"/>
    </location>
</feature>
<feature type="compositionally biased region" description="Low complexity" evidence="8">
    <location>
        <begin position="88"/>
        <end position="104"/>
    </location>
</feature>
<dbReference type="GO" id="GO:0043021">
    <property type="term" value="F:ribonucleoprotein complex binding"/>
    <property type="evidence" value="ECO:0007669"/>
    <property type="project" value="UniProtKB-UniRule"/>
</dbReference>
<feature type="compositionally biased region" description="Low complexity" evidence="8">
    <location>
        <begin position="23"/>
        <end position="39"/>
    </location>
</feature>
<dbReference type="PANTHER" id="PTHR17605:SF0">
    <property type="entry name" value="RIBOSOME BIOGENESIS PROTEIN BOP1"/>
    <property type="match status" value="1"/>
</dbReference>
<dbReference type="InterPro" id="IPR001680">
    <property type="entry name" value="WD40_rpt"/>
</dbReference>
<feature type="compositionally biased region" description="Acidic residues" evidence="8">
    <location>
        <begin position="703"/>
        <end position="714"/>
    </location>
</feature>
<feature type="region of interest" description="Disordered" evidence="8">
    <location>
        <begin position="687"/>
        <end position="771"/>
    </location>
</feature>
<dbReference type="PROSITE" id="PS50294">
    <property type="entry name" value="WD_REPEATS_REGION"/>
    <property type="match status" value="1"/>
</dbReference>
<evidence type="ECO:0000256" key="7">
    <source>
        <dbReference type="PROSITE-ProRule" id="PRU00221"/>
    </source>
</evidence>
<dbReference type="InterPro" id="IPR015943">
    <property type="entry name" value="WD40/YVTN_repeat-like_dom_sf"/>
</dbReference>
<sequence length="1002" mass="109357">MVKKRKRSGDKASGGPGDKPGKAKGSAKGKGQNKPAAKGKAAKGKAAKGKAAKGKAAKGKAAWAEMVKKRKRSGDKASGGPGDKPGKAKGSAKGKGQNKPAAKGKAAKGKAAKGKAAKGKAAKDPKGPKGPKGRKGRKGASKRKRSGASSISSEEEEPAEDDESAAFAQWKMTTGTEIDDDGEVSGELASGSGSGSGSDDMVHEGGEEDFLEGMTGGVLGDEEEDVPRFAKTGAIAAPLSALKPGGDMFLRALRERTRAGYRSALDYGAPVETYASEKQLNFLSKRDKSSAGIVAESSDDESDDDMHSRNTLGKIPLEWYDEYDHLGYDLDGKPIAKTGSGMDTIDDYIARTDDPEYWRRVYDDATQQNITLSVKEMEMLRRMQKGQFGDMSFDPYEDWEPFFSRHKMMHPVYNKMPNKAAFVPSKWEARKVAKMVRKIRSGRVKPKNEVKAPEVFDAWADEDANQSLRTLNQLSAPKMQLPTNAESYNPPAEYVFDEEGKASSKAMPHGMRSLKPQKYSALRHVPAYKDFYRERYERCLDLTFCPRSRKVNSRVRIAKLLPKVPDPRELRPFPTRLSLTFRGHTSKVRSISVHPSGQYLLSGSNDGSVRLWEVATGRCLRKWSFAGETVVYCVEWSPAAATRACLAAVTTGSAIYIIAPLDIASPALRADTMAMLSSGLADLEVEGTFEHTKRPKRKSARDSDDESDNDDDDASTASSSVSGEDAPLDDDDVGASGKGPAADADLKPVRDQDAHQVPKAGHDRLKTARWEQTSARKVKQGVFLRIAMPSPVLSLAWHAKGDYLASVSPKAAGRNAVFIHQVSSKRSLTPFAGRGGFVQRIRWHPSKPLLFVATHSEIRVYNLTQQKLIRRLKVTGSYISDMVIHPGGDNVLVGSFDKFAMWYDLDYSSRPYKTFKYHKLAVRSVAYSPRYPLFATCSDDNTIQVFHGRVYADMLSSPLIVPVKILAGHKVVDSIGVIDITFHPTQPWIFSAGADGLINLFT</sequence>
<feature type="compositionally biased region" description="Basic residues" evidence="8">
    <location>
        <begin position="40"/>
        <end position="58"/>
    </location>
</feature>
<keyword evidence="3 7" id="KW-0853">WD repeat</keyword>
<dbReference type="Proteomes" id="UP000054408">
    <property type="component" value="Unassembled WGS sequence"/>
</dbReference>
<dbReference type="Gene3D" id="2.130.10.10">
    <property type="entry name" value="YVTN repeat-like/Quinoprotein amine dehydrogenase"/>
    <property type="match status" value="2"/>
</dbReference>
<feature type="repeat" description="WD" evidence="7">
    <location>
        <begin position="915"/>
        <end position="946"/>
    </location>
</feature>
<evidence type="ECO:0000259" key="9">
    <source>
        <dbReference type="SMART" id="SM01035"/>
    </source>
</evidence>
<keyword evidence="11" id="KW-1185">Reference proteome</keyword>
<comment type="function">
    <text evidence="6">Required for maturation of ribosomal RNAs and formation of the large ribosomal subunit.</text>
</comment>
<name>A0A0L0DH21_THETB</name>
<proteinExistence type="inferred from homology"/>
<dbReference type="PROSITE" id="PS50082">
    <property type="entry name" value="WD_REPEATS_2"/>
    <property type="match status" value="2"/>
</dbReference>
<feature type="compositionally biased region" description="Basic residues" evidence="8">
    <location>
        <begin position="129"/>
        <end position="146"/>
    </location>
</feature>
<evidence type="ECO:0000256" key="8">
    <source>
        <dbReference type="SAM" id="MobiDB-lite"/>
    </source>
</evidence>
<evidence type="ECO:0000313" key="11">
    <source>
        <dbReference type="Proteomes" id="UP000054408"/>
    </source>
</evidence>
<dbReference type="GeneID" id="25566447"/>
<gene>
    <name evidence="10" type="ORF">AMSG_07555</name>
</gene>
<evidence type="ECO:0000256" key="4">
    <source>
        <dbReference type="ARBA" id="ARBA00022737"/>
    </source>
</evidence>
<keyword evidence="4" id="KW-0677">Repeat</keyword>
<feature type="compositionally biased region" description="Basic residues" evidence="8">
    <location>
        <begin position="105"/>
        <end position="120"/>
    </location>
</feature>
<keyword evidence="2 6" id="KW-0698">rRNA processing</keyword>
<dbReference type="OMA" id="LEVANPM"/>
<feature type="repeat" description="WD" evidence="7">
    <location>
        <begin position="581"/>
        <end position="622"/>
    </location>
</feature>
<keyword evidence="1 6" id="KW-0690">Ribosome biogenesis</keyword>
<dbReference type="GO" id="GO:0005654">
    <property type="term" value="C:nucleoplasm"/>
    <property type="evidence" value="ECO:0007669"/>
    <property type="project" value="UniProtKB-SubCell"/>
</dbReference>
<dbReference type="SMART" id="SM01035">
    <property type="entry name" value="BOP1NT"/>
    <property type="match status" value="1"/>
</dbReference>
<dbReference type="AlphaFoldDB" id="A0A0L0DH21"/>
<dbReference type="InterPro" id="IPR012953">
    <property type="entry name" value="BOP1_N_dom"/>
</dbReference>
<evidence type="ECO:0000256" key="6">
    <source>
        <dbReference type="HAMAP-Rule" id="MF_03027"/>
    </source>
</evidence>
<dbReference type="PROSITE" id="PS00678">
    <property type="entry name" value="WD_REPEATS_1"/>
    <property type="match status" value="1"/>
</dbReference>
<evidence type="ECO:0000256" key="3">
    <source>
        <dbReference type="ARBA" id="ARBA00022574"/>
    </source>
</evidence>
<dbReference type="eggNOG" id="KOG0650">
    <property type="taxonomic scope" value="Eukaryota"/>
</dbReference>
<evidence type="ECO:0000256" key="2">
    <source>
        <dbReference type="ARBA" id="ARBA00022552"/>
    </source>
</evidence>
<dbReference type="STRING" id="461836.A0A0L0DH21"/>
<dbReference type="SUPFAM" id="SSF50978">
    <property type="entry name" value="WD40 repeat-like"/>
    <property type="match status" value="1"/>
</dbReference>
<dbReference type="OrthoDB" id="5571054at2759"/>
<evidence type="ECO:0000313" key="10">
    <source>
        <dbReference type="EMBL" id="KNC51639.1"/>
    </source>
</evidence>
<dbReference type="PANTHER" id="PTHR17605">
    <property type="entry name" value="RIBOSOME BIOGENESIS PROTEIN BOP1 BLOCK OF PROLIFERATION 1 PROTEIN"/>
    <property type="match status" value="1"/>
</dbReference>
<dbReference type="HAMAP" id="MF_03027">
    <property type="entry name" value="BOP1"/>
    <property type="match status" value="1"/>
</dbReference>
<dbReference type="InterPro" id="IPR019775">
    <property type="entry name" value="WD40_repeat_CS"/>
</dbReference>
<feature type="region of interest" description="Disordered" evidence="8">
    <location>
        <begin position="1"/>
        <end position="221"/>
    </location>
</feature>
<comment type="subcellular location">
    <subcellularLocation>
        <location evidence="6">Nucleus</location>
        <location evidence="6">Nucleolus</location>
    </subcellularLocation>
    <subcellularLocation>
        <location evidence="6">Nucleus</location>
        <location evidence="6">Nucleoplasm</location>
    </subcellularLocation>
</comment>
<organism evidence="10 11">
    <name type="scientific">Thecamonas trahens ATCC 50062</name>
    <dbReference type="NCBI Taxonomy" id="461836"/>
    <lineage>
        <taxon>Eukaryota</taxon>
        <taxon>Apusozoa</taxon>
        <taxon>Apusomonadida</taxon>
        <taxon>Apusomonadidae</taxon>
        <taxon>Thecamonas</taxon>
    </lineage>
</organism>
<keyword evidence="5 6" id="KW-0539">Nucleus</keyword>
<dbReference type="GO" id="GO:0000463">
    <property type="term" value="P:maturation of LSU-rRNA from tricistronic rRNA transcript (SSU-rRNA, 5.8S rRNA, LSU-rRNA)"/>
    <property type="evidence" value="ECO:0007669"/>
    <property type="project" value="UniProtKB-UniRule"/>
</dbReference>
<comment type="similarity">
    <text evidence="6">Belongs to the WD repeat BOP1/ERB1 family.</text>
</comment>
<dbReference type="GO" id="GO:0000466">
    <property type="term" value="P:maturation of 5.8S rRNA from tricistronic rRNA transcript (SSU-rRNA, 5.8S rRNA, LSU-rRNA)"/>
    <property type="evidence" value="ECO:0007669"/>
    <property type="project" value="UniProtKB-UniRule"/>
</dbReference>
<dbReference type="InterPro" id="IPR028598">
    <property type="entry name" value="BOP1/Erb1"/>
</dbReference>
<evidence type="ECO:0000256" key="5">
    <source>
        <dbReference type="ARBA" id="ARBA00023242"/>
    </source>
</evidence>
<dbReference type="RefSeq" id="XP_013756033.1">
    <property type="nucleotide sequence ID" value="XM_013900579.1"/>
</dbReference>
<evidence type="ECO:0000256" key="1">
    <source>
        <dbReference type="ARBA" id="ARBA00022517"/>
    </source>
</evidence>
<dbReference type="GO" id="GO:0070545">
    <property type="term" value="C:PeBoW complex"/>
    <property type="evidence" value="ECO:0007669"/>
    <property type="project" value="TreeGrafter"/>
</dbReference>
<dbReference type="SMART" id="SM00320">
    <property type="entry name" value="WD40"/>
    <property type="match status" value="7"/>
</dbReference>
<dbReference type="InterPro" id="IPR036322">
    <property type="entry name" value="WD40_repeat_dom_sf"/>
</dbReference>
<feature type="compositionally biased region" description="Acidic residues" evidence="8">
    <location>
        <begin position="153"/>
        <end position="164"/>
    </location>
</feature>
<reference evidence="10 11" key="1">
    <citation type="submission" date="2010-05" db="EMBL/GenBank/DDBJ databases">
        <title>The Genome Sequence of Thecamonas trahens ATCC 50062.</title>
        <authorList>
            <consortium name="The Broad Institute Genome Sequencing Platform"/>
            <person name="Russ C."/>
            <person name="Cuomo C."/>
            <person name="Shea T."/>
            <person name="Young S.K."/>
            <person name="Zeng Q."/>
            <person name="Koehrsen M."/>
            <person name="Haas B."/>
            <person name="Borodovsky M."/>
            <person name="Guigo R."/>
            <person name="Alvarado L."/>
            <person name="Berlin A."/>
            <person name="Bochicchio J."/>
            <person name="Borenstein D."/>
            <person name="Chapman S."/>
            <person name="Chen Z."/>
            <person name="Freedman E."/>
            <person name="Gellesch M."/>
            <person name="Goldberg J."/>
            <person name="Griggs A."/>
            <person name="Gujja S."/>
            <person name="Heilman E."/>
            <person name="Heiman D."/>
            <person name="Hepburn T."/>
            <person name="Howarth C."/>
            <person name="Jen D."/>
            <person name="Larson L."/>
            <person name="Mehta T."/>
            <person name="Park D."/>
            <person name="Pearson M."/>
            <person name="Roberts A."/>
            <person name="Saif S."/>
            <person name="Shenoy N."/>
            <person name="Sisk P."/>
            <person name="Stolte C."/>
            <person name="Sykes S."/>
            <person name="Thomson T."/>
            <person name="Walk T."/>
            <person name="White J."/>
            <person name="Yandava C."/>
            <person name="Burger G."/>
            <person name="Gray M.W."/>
            <person name="Holland P.W.H."/>
            <person name="King N."/>
            <person name="Lang F.B.F."/>
            <person name="Roger A.J."/>
            <person name="Ruiz-Trillo I."/>
            <person name="Lander E."/>
            <person name="Nusbaum C."/>
        </authorList>
    </citation>
    <scope>NUCLEOTIDE SEQUENCE [LARGE SCALE GENOMIC DNA]</scope>
    <source>
        <strain evidence="10 11">ATCC 50062</strain>
    </source>
</reference>
<protein>
    <recommendedName>
        <fullName evidence="6">Ribosome biogenesis protein BOP1 homolog</fullName>
    </recommendedName>
</protein>
<accession>A0A0L0DH21</accession>
<feature type="compositionally biased region" description="Basic and acidic residues" evidence="8">
    <location>
        <begin position="744"/>
        <end position="769"/>
    </location>
</feature>
<dbReference type="EMBL" id="GL349468">
    <property type="protein sequence ID" value="KNC51639.1"/>
    <property type="molecule type" value="Genomic_DNA"/>
</dbReference>